<feature type="domain" description="Cryptic loci regulator 2 C-terminal" evidence="2">
    <location>
        <begin position="461"/>
        <end position="586"/>
    </location>
</feature>
<feature type="region of interest" description="Disordered" evidence="1">
    <location>
        <begin position="68"/>
        <end position="88"/>
    </location>
</feature>
<evidence type="ECO:0000259" key="2">
    <source>
        <dbReference type="Pfam" id="PF10383"/>
    </source>
</evidence>
<evidence type="ECO:0000313" key="4">
    <source>
        <dbReference type="EMBL" id="RYN69355.1"/>
    </source>
</evidence>
<dbReference type="InterPro" id="IPR038986">
    <property type="entry name" value="Clr2"/>
</dbReference>
<feature type="compositionally biased region" description="Polar residues" evidence="1">
    <location>
        <begin position="76"/>
        <end position="87"/>
    </location>
</feature>
<evidence type="ECO:0008006" key="6">
    <source>
        <dbReference type="Google" id="ProtNLM"/>
    </source>
</evidence>
<dbReference type="GO" id="GO:0033553">
    <property type="term" value="C:rDNA heterochromatin"/>
    <property type="evidence" value="ECO:0007669"/>
    <property type="project" value="TreeGrafter"/>
</dbReference>
<accession>A0A4Q4N4K3</accession>
<comment type="caution">
    <text evidence="4">The sequence shown here is derived from an EMBL/GenBank/DDBJ whole genome shotgun (WGS) entry which is preliminary data.</text>
</comment>
<feature type="compositionally biased region" description="Polar residues" evidence="1">
    <location>
        <begin position="239"/>
        <end position="250"/>
    </location>
</feature>
<dbReference type="InterPro" id="IPR031915">
    <property type="entry name" value="Clr2_N"/>
</dbReference>
<reference evidence="5" key="1">
    <citation type="journal article" date="2019" name="bioRxiv">
        <title>Genomics, evolutionary history and diagnostics of the Alternaria alternata species group including apple and Asian pear pathotypes.</title>
        <authorList>
            <person name="Armitage A.D."/>
            <person name="Cockerton H.M."/>
            <person name="Sreenivasaprasad S."/>
            <person name="Woodhall J.W."/>
            <person name="Lane C.R."/>
            <person name="Harrison R.J."/>
            <person name="Clarkson J.P."/>
        </authorList>
    </citation>
    <scope>NUCLEOTIDE SEQUENCE [LARGE SCALE GENOMIC DNA]</scope>
    <source>
        <strain evidence="5">FERA 1177</strain>
    </source>
</reference>
<organism evidence="4 5">
    <name type="scientific">Alternaria alternata</name>
    <name type="common">Alternaria rot fungus</name>
    <name type="synonym">Torula alternata</name>
    <dbReference type="NCBI Taxonomy" id="5599"/>
    <lineage>
        <taxon>Eukaryota</taxon>
        <taxon>Fungi</taxon>
        <taxon>Dikarya</taxon>
        <taxon>Ascomycota</taxon>
        <taxon>Pezizomycotina</taxon>
        <taxon>Dothideomycetes</taxon>
        <taxon>Pleosporomycetidae</taxon>
        <taxon>Pleosporales</taxon>
        <taxon>Pleosporineae</taxon>
        <taxon>Pleosporaceae</taxon>
        <taxon>Alternaria</taxon>
        <taxon>Alternaria sect. Alternaria</taxon>
        <taxon>Alternaria alternata complex</taxon>
    </lineage>
</organism>
<dbReference type="VEuPathDB" id="FungiDB:CC77DRAFT_941241"/>
<dbReference type="Pfam" id="PF16761">
    <property type="entry name" value="Clr2_transil"/>
    <property type="match status" value="1"/>
</dbReference>
<dbReference type="InterPro" id="IPR018839">
    <property type="entry name" value="Tscrpt-silencing_Clr2_C"/>
</dbReference>
<evidence type="ECO:0000259" key="3">
    <source>
        <dbReference type="Pfam" id="PF16761"/>
    </source>
</evidence>
<dbReference type="PANTHER" id="PTHR38046">
    <property type="entry name" value="CRYPTIC LOCI REGULATOR 2"/>
    <property type="match status" value="1"/>
</dbReference>
<gene>
    <name evidence="4" type="ORF">AA0117_g10837</name>
</gene>
<dbReference type="EMBL" id="PDXD01000044">
    <property type="protein sequence ID" value="RYN69355.1"/>
    <property type="molecule type" value="Genomic_DNA"/>
</dbReference>
<evidence type="ECO:0000313" key="5">
    <source>
        <dbReference type="Proteomes" id="UP000291422"/>
    </source>
</evidence>
<dbReference type="AlphaFoldDB" id="A0A4Q4N4K3"/>
<dbReference type="PANTHER" id="PTHR38046:SF1">
    <property type="entry name" value="CRYPTIC LOCI REGULATOR 2"/>
    <property type="match status" value="1"/>
</dbReference>
<evidence type="ECO:0000256" key="1">
    <source>
        <dbReference type="SAM" id="MobiDB-lite"/>
    </source>
</evidence>
<feature type="domain" description="Cryptic loci regulator 2 N-terminal" evidence="3">
    <location>
        <begin position="131"/>
        <end position="211"/>
    </location>
</feature>
<dbReference type="GO" id="GO:0070824">
    <property type="term" value="C:SHREC complex"/>
    <property type="evidence" value="ECO:0007669"/>
    <property type="project" value="InterPro"/>
</dbReference>
<dbReference type="Proteomes" id="UP000291422">
    <property type="component" value="Unassembled WGS sequence"/>
</dbReference>
<name>A0A4Q4N4K3_ALTAL</name>
<proteinExistence type="predicted"/>
<protein>
    <recommendedName>
        <fullName evidence="6">Cryptic loci regulator 2 N-terminal domain-containing protein</fullName>
    </recommendedName>
</protein>
<dbReference type="GO" id="GO:0030466">
    <property type="term" value="P:silent mating-type cassette heterochromatin formation"/>
    <property type="evidence" value="ECO:0007669"/>
    <property type="project" value="TreeGrafter"/>
</dbReference>
<dbReference type="GO" id="GO:0031934">
    <property type="term" value="C:mating-type region heterochromatin"/>
    <property type="evidence" value="ECO:0007669"/>
    <property type="project" value="TreeGrafter"/>
</dbReference>
<feature type="compositionally biased region" description="Low complexity" evidence="1">
    <location>
        <begin position="263"/>
        <end position="281"/>
    </location>
</feature>
<dbReference type="Pfam" id="PF10383">
    <property type="entry name" value="Clr2"/>
    <property type="match status" value="1"/>
</dbReference>
<sequence>MGPSGTIPSYHQLVKRRRPSDVTFVEATRRTRAAGAHSSHTMAQQPMTPFFPIFASKSDGQHIVNLKGRPLRNGPTEEQLNTTPNDQGQRDFYRLIDKDDPKHQDWRKKLGGMLLREVGGKQQEDKWQQCILWELPENYVLYEHIKTKADGQLKTVKNHSGGGHDRQDAYLYGYPKGPKKRFRSPVEFFPHLLWLCTDENSDMANCTCKMCSPAGDVEKPQVKVEAKQEQPMAIKRENSSGGATPNSTVVGRNPVVQIPPRRPSTSAPIPSPIIKPSTPVSAPKPAPAPSAPQIRAPPTLQSTPLPQPRSFEQQVDLSYNKFLCRTGEVVWFFRPKTSAWGLGLVVRRWAVKEQPMSRSYLIQPLSHPFETPPQEIVHTDEHVKPWLAWSAPSCTFPFLQQNPQFEYGNTDWRALISGQGGEGIASVDASILAAKAIDTTYTLFEPLKTSKDDKGNELRQYNGMYLGAEKIWKGEAVRLRIGATGTDLMVVTDIIEQIYANPPPNQPKSKVIAVGDIYSYATLDAPDANLPPKPPQQNANIPSRMVHDMVWRNRMLVPITRTAAWWKLIQPSYKIDIDDIKGRWYETSLIFQDPFAKAVKNGEGGNGIWMNSRGDATGKGKGASVAQSDRIGAFGASVPKGTRIVEGLEPPSQPIGQQQQSHDGMDMNMGAGSMADPFSIDEFMNVDHLGDDAGMEYGNSNNFTF</sequence>
<feature type="region of interest" description="Disordered" evidence="1">
    <location>
        <begin position="230"/>
        <end position="307"/>
    </location>
</feature>